<evidence type="ECO:0000313" key="12">
    <source>
        <dbReference type="EMBL" id="VDO15473.1"/>
    </source>
</evidence>
<evidence type="ECO:0000256" key="1">
    <source>
        <dbReference type="ARBA" id="ARBA00004163"/>
    </source>
</evidence>
<reference evidence="12 13" key="2">
    <citation type="submission" date="2018-11" db="EMBL/GenBank/DDBJ databases">
        <authorList>
            <consortium name="Pathogen Informatics"/>
        </authorList>
    </citation>
    <scope>NUCLEOTIDE SEQUENCE [LARGE SCALE GENOMIC DNA]</scope>
</reference>
<keyword evidence="3 10" id="KW-0812">Transmembrane</keyword>
<comment type="subcellular location">
    <subcellularLocation>
        <location evidence="1">Endoplasmic reticulum membrane</location>
        <topology evidence="1">Single-pass type IV membrane protein</topology>
    </subcellularLocation>
</comment>
<keyword evidence="2" id="KW-0813">Transport</keyword>
<protein>
    <submittedName>
        <fullName evidence="14">Vesicle transport protein SEC20</fullName>
    </submittedName>
</protein>
<accession>A0A0R3TZL6</accession>
<dbReference type="GO" id="GO:0031201">
    <property type="term" value="C:SNARE complex"/>
    <property type="evidence" value="ECO:0007669"/>
    <property type="project" value="TreeGrafter"/>
</dbReference>
<evidence type="ECO:0000256" key="8">
    <source>
        <dbReference type="ARBA" id="ARBA00023136"/>
    </source>
</evidence>
<evidence type="ECO:0000256" key="3">
    <source>
        <dbReference type="ARBA" id="ARBA00022692"/>
    </source>
</evidence>
<evidence type="ECO:0000256" key="6">
    <source>
        <dbReference type="ARBA" id="ARBA00022989"/>
    </source>
</evidence>
<keyword evidence="5" id="KW-0931">ER-Golgi transport</keyword>
<dbReference type="OrthoDB" id="46868at2759"/>
<comment type="similarity">
    <text evidence="9">Belongs to the SEC20 family.</text>
</comment>
<sequence length="229" mass="25915">MSTRLVFQQCVGECSQIQEIIASILGINDKSCSIDAKRKLFDNLQSDARKHLSNLKSFISKLDQTFELTPSPENIKKLKAVEGQYASIQESYRKAIYTTSKSLEIAERTSLISESRRTNGGDIDLRNQLQASLELTADMRVHARRLAEEVARGSANAEMVDESSNQVETNLRGLKEMGGQLNIASRLGARLSKRFFIDCFIFLLVFGFFYLSVAHIVLKRLYLYRLFGM</sequence>
<evidence type="ECO:0000256" key="5">
    <source>
        <dbReference type="ARBA" id="ARBA00022892"/>
    </source>
</evidence>
<evidence type="ECO:0000256" key="2">
    <source>
        <dbReference type="ARBA" id="ARBA00022448"/>
    </source>
</evidence>
<dbReference type="GO" id="GO:0005789">
    <property type="term" value="C:endoplasmic reticulum membrane"/>
    <property type="evidence" value="ECO:0007669"/>
    <property type="project" value="UniProtKB-SubCell"/>
</dbReference>
<dbReference type="STRING" id="102285.A0A0R3TZL6"/>
<feature type="domain" description="Sec20 C-terminal" evidence="11">
    <location>
        <begin position="134"/>
        <end position="221"/>
    </location>
</feature>
<evidence type="ECO:0000313" key="14">
    <source>
        <dbReference type="WBParaSite" id="HNAJ_0001331501-mRNA-1"/>
    </source>
</evidence>
<evidence type="ECO:0000256" key="9">
    <source>
        <dbReference type="ARBA" id="ARBA00037934"/>
    </source>
</evidence>
<evidence type="ECO:0000256" key="10">
    <source>
        <dbReference type="SAM" id="Phobius"/>
    </source>
</evidence>
<reference evidence="14" key="1">
    <citation type="submission" date="2017-02" db="UniProtKB">
        <authorList>
            <consortium name="WormBaseParasite"/>
        </authorList>
    </citation>
    <scope>IDENTIFICATION</scope>
</reference>
<gene>
    <name evidence="12" type="ORF">HNAJ_LOCUS13289</name>
</gene>
<keyword evidence="8 10" id="KW-0472">Membrane</keyword>
<dbReference type="GO" id="GO:0006890">
    <property type="term" value="P:retrograde vesicle-mediated transport, Golgi to endoplasmic reticulum"/>
    <property type="evidence" value="ECO:0007669"/>
    <property type="project" value="InterPro"/>
</dbReference>
<keyword evidence="13" id="KW-1185">Reference proteome</keyword>
<evidence type="ECO:0000256" key="7">
    <source>
        <dbReference type="ARBA" id="ARBA00023054"/>
    </source>
</evidence>
<proteinExistence type="inferred from homology"/>
<evidence type="ECO:0000259" key="11">
    <source>
        <dbReference type="Pfam" id="PF03908"/>
    </source>
</evidence>
<keyword evidence="7" id="KW-0175">Coiled coil</keyword>
<dbReference type="InterPro" id="IPR005606">
    <property type="entry name" value="Sec20"/>
</dbReference>
<organism evidence="14">
    <name type="scientific">Rodentolepis nana</name>
    <name type="common">Dwarf tapeworm</name>
    <name type="synonym">Hymenolepis nana</name>
    <dbReference type="NCBI Taxonomy" id="102285"/>
    <lineage>
        <taxon>Eukaryota</taxon>
        <taxon>Metazoa</taxon>
        <taxon>Spiralia</taxon>
        <taxon>Lophotrochozoa</taxon>
        <taxon>Platyhelminthes</taxon>
        <taxon>Cestoda</taxon>
        <taxon>Eucestoda</taxon>
        <taxon>Cyclophyllidea</taxon>
        <taxon>Hymenolepididae</taxon>
        <taxon>Rodentolepis</taxon>
    </lineage>
</organism>
<feature type="transmembrane region" description="Helical" evidence="10">
    <location>
        <begin position="195"/>
        <end position="218"/>
    </location>
</feature>
<dbReference type="InterPro" id="IPR056173">
    <property type="entry name" value="Sec20_C"/>
</dbReference>
<dbReference type="WBParaSite" id="HNAJ_0001331501-mRNA-1">
    <property type="protein sequence ID" value="HNAJ_0001331501-mRNA-1"/>
    <property type="gene ID" value="HNAJ_0001331501"/>
</dbReference>
<dbReference type="AlphaFoldDB" id="A0A0R3TZL6"/>
<dbReference type="PANTHER" id="PTHR12825">
    <property type="entry name" value="BNIP1-RELATED"/>
    <property type="match status" value="1"/>
</dbReference>
<dbReference type="Pfam" id="PF03908">
    <property type="entry name" value="Sec20"/>
    <property type="match status" value="1"/>
</dbReference>
<dbReference type="PANTHER" id="PTHR12825:SF0">
    <property type="entry name" value="VESICLE TRANSPORT PROTEIN SEC20"/>
    <property type="match status" value="1"/>
</dbReference>
<keyword evidence="4" id="KW-0256">Endoplasmic reticulum</keyword>
<name>A0A0R3TZL6_RODNA</name>
<keyword evidence="6 10" id="KW-1133">Transmembrane helix</keyword>
<dbReference type="EMBL" id="UZAE01015230">
    <property type="protein sequence ID" value="VDO15473.1"/>
    <property type="molecule type" value="Genomic_DNA"/>
</dbReference>
<evidence type="ECO:0000313" key="13">
    <source>
        <dbReference type="Proteomes" id="UP000278807"/>
    </source>
</evidence>
<evidence type="ECO:0000256" key="4">
    <source>
        <dbReference type="ARBA" id="ARBA00022824"/>
    </source>
</evidence>
<dbReference type="Proteomes" id="UP000278807">
    <property type="component" value="Unassembled WGS sequence"/>
</dbReference>
<dbReference type="GO" id="GO:0005484">
    <property type="term" value="F:SNAP receptor activity"/>
    <property type="evidence" value="ECO:0007669"/>
    <property type="project" value="InterPro"/>
</dbReference>